<dbReference type="AlphaFoldDB" id="A0A0F8Z1M1"/>
<gene>
    <name evidence="1" type="ORF">LCGC14_3088940</name>
</gene>
<sequence>MTPTDRFVEAMRRLFTAEICACSGRSCKHTSCADYRQAIEAFADSLFDSFLHSNLTASEVIMRQQSHRVTLLKRIME</sequence>
<comment type="caution">
    <text evidence="1">The sequence shown here is derived from an EMBL/GenBank/DDBJ whole genome shotgun (WGS) entry which is preliminary data.</text>
</comment>
<protein>
    <submittedName>
        <fullName evidence="1">Uncharacterized protein</fullName>
    </submittedName>
</protein>
<evidence type="ECO:0000313" key="1">
    <source>
        <dbReference type="EMBL" id="KKK54021.1"/>
    </source>
</evidence>
<reference evidence="1" key="1">
    <citation type="journal article" date="2015" name="Nature">
        <title>Complex archaea that bridge the gap between prokaryotes and eukaryotes.</title>
        <authorList>
            <person name="Spang A."/>
            <person name="Saw J.H."/>
            <person name="Jorgensen S.L."/>
            <person name="Zaremba-Niedzwiedzka K."/>
            <person name="Martijn J."/>
            <person name="Lind A.E."/>
            <person name="van Eijk R."/>
            <person name="Schleper C."/>
            <person name="Guy L."/>
            <person name="Ettema T.J."/>
        </authorList>
    </citation>
    <scope>NUCLEOTIDE SEQUENCE</scope>
</reference>
<name>A0A0F8Z1M1_9ZZZZ</name>
<dbReference type="EMBL" id="LAZR01066213">
    <property type="protein sequence ID" value="KKK54021.1"/>
    <property type="molecule type" value="Genomic_DNA"/>
</dbReference>
<accession>A0A0F8Z1M1</accession>
<organism evidence="1">
    <name type="scientific">marine sediment metagenome</name>
    <dbReference type="NCBI Taxonomy" id="412755"/>
    <lineage>
        <taxon>unclassified sequences</taxon>
        <taxon>metagenomes</taxon>
        <taxon>ecological metagenomes</taxon>
    </lineage>
</organism>
<proteinExistence type="predicted"/>